<accession>A0A923NE15</accession>
<name>A0A923NE15_9FIRM</name>
<dbReference type="Gene3D" id="1.10.3290.10">
    <property type="entry name" value="Fido-like domain"/>
    <property type="match status" value="1"/>
</dbReference>
<feature type="domain" description="Fido" evidence="1">
    <location>
        <begin position="91"/>
        <end position="223"/>
    </location>
</feature>
<dbReference type="PROSITE" id="PS51459">
    <property type="entry name" value="FIDO"/>
    <property type="match status" value="1"/>
</dbReference>
<dbReference type="Proteomes" id="UP000644115">
    <property type="component" value="Unassembled WGS sequence"/>
</dbReference>
<protein>
    <submittedName>
        <fullName evidence="2">Fic family protein</fullName>
    </submittedName>
</protein>
<dbReference type="InterPro" id="IPR036597">
    <property type="entry name" value="Fido-like_dom_sf"/>
</dbReference>
<dbReference type="SUPFAM" id="SSF140931">
    <property type="entry name" value="Fic-like"/>
    <property type="match status" value="1"/>
</dbReference>
<dbReference type="EMBL" id="JACRWC010000114">
    <property type="protein sequence ID" value="MBC6000288.1"/>
    <property type="molecule type" value="Genomic_DNA"/>
</dbReference>
<organism evidence="2 3">
    <name type="scientific">Lentihominibacter faecis</name>
    <dbReference type="NCBI Taxonomy" id="2764712"/>
    <lineage>
        <taxon>Bacteria</taxon>
        <taxon>Bacillati</taxon>
        <taxon>Bacillota</taxon>
        <taxon>Clostridia</taxon>
        <taxon>Peptostreptococcales</taxon>
        <taxon>Anaerovoracaceae</taxon>
        <taxon>Lentihominibacter</taxon>
    </lineage>
</organism>
<dbReference type="AlphaFoldDB" id="A0A923NE15"/>
<evidence type="ECO:0000259" key="1">
    <source>
        <dbReference type="PROSITE" id="PS51459"/>
    </source>
</evidence>
<evidence type="ECO:0000313" key="3">
    <source>
        <dbReference type="Proteomes" id="UP000644115"/>
    </source>
</evidence>
<dbReference type="RefSeq" id="WP_249287591.1">
    <property type="nucleotide sequence ID" value="NZ_JACRWC010000114.1"/>
</dbReference>
<evidence type="ECO:0000313" key="2">
    <source>
        <dbReference type="EMBL" id="MBC6000288.1"/>
    </source>
</evidence>
<proteinExistence type="predicted"/>
<sequence length="247" mass="28613">MQEKLYSMKKELAELLGRDRLLKSAVKEVNKLDMIKASMVIRNPHHETIDIDRILGGELKKDLALGDYVFIENFCKLVKLADNCLDMGNYIDKNFLISAYRTLADDSDGYFRKSNPVVYTFNHVPVHSLDIEEKLDDAMRRVYRPEAGNNVVLKAMYIHNKLIDIYPFPEFNGEIAVFALNYYLMENGFTPINMPVKREQYCTMVADCLKGQNQEVFYNFLMQAVYDKMEGTIDACIEYLKNNQPAE</sequence>
<dbReference type="Pfam" id="PF02661">
    <property type="entry name" value="Fic"/>
    <property type="match status" value="1"/>
</dbReference>
<gene>
    <name evidence="2" type="ORF">H8876_09780</name>
</gene>
<keyword evidence="3" id="KW-1185">Reference proteome</keyword>
<comment type="caution">
    <text evidence="2">The sequence shown here is derived from an EMBL/GenBank/DDBJ whole genome shotgun (WGS) entry which is preliminary data.</text>
</comment>
<reference evidence="2" key="1">
    <citation type="submission" date="2020-08" db="EMBL/GenBank/DDBJ databases">
        <authorList>
            <person name="Liu C."/>
            <person name="Sun Q."/>
        </authorList>
    </citation>
    <scope>NUCLEOTIDE SEQUENCE</scope>
    <source>
        <strain evidence="2">BX16</strain>
    </source>
</reference>
<dbReference type="InterPro" id="IPR003812">
    <property type="entry name" value="Fido"/>
</dbReference>